<feature type="region of interest" description="Disordered" evidence="1">
    <location>
        <begin position="138"/>
        <end position="227"/>
    </location>
</feature>
<organism evidence="2 3">
    <name type="scientific">Streptomyces noboritoensis</name>
    <dbReference type="NCBI Taxonomy" id="67337"/>
    <lineage>
        <taxon>Bacteria</taxon>
        <taxon>Bacillati</taxon>
        <taxon>Actinomycetota</taxon>
        <taxon>Actinomycetes</taxon>
        <taxon>Kitasatosporales</taxon>
        <taxon>Streptomycetaceae</taxon>
        <taxon>Streptomyces</taxon>
    </lineage>
</organism>
<evidence type="ECO:0000313" key="2">
    <source>
        <dbReference type="EMBL" id="MFC0844679.1"/>
    </source>
</evidence>
<gene>
    <name evidence="2" type="ORF">ACFH04_13320</name>
</gene>
<protein>
    <submittedName>
        <fullName evidence="2">Uncharacterized protein</fullName>
    </submittedName>
</protein>
<reference evidence="2 3" key="1">
    <citation type="submission" date="2024-09" db="EMBL/GenBank/DDBJ databases">
        <authorList>
            <person name="Sun Q."/>
            <person name="Mori K."/>
        </authorList>
    </citation>
    <scope>NUCLEOTIDE SEQUENCE [LARGE SCALE GENOMIC DNA]</scope>
    <source>
        <strain evidence="2 3">JCM 4557</strain>
    </source>
</reference>
<feature type="region of interest" description="Disordered" evidence="1">
    <location>
        <begin position="241"/>
        <end position="278"/>
    </location>
</feature>
<keyword evidence="3" id="KW-1185">Reference proteome</keyword>
<dbReference type="Proteomes" id="UP001589887">
    <property type="component" value="Unassembled WGS sequence"/>
</dbReference>
<dbReference type="RefSeq" id="WP_394319079.1">
    <property type="nucleotide sequence ID" value="NZ_JBHMQV010000009.1"/>
</dbReference>
<comment type="caution">
    <text evidence="2">The sequence shown here is derived from an EMBL/GenBank/DDBJ whole genome shotgun (WGS) entry which is preliminary data.</text>
</comment>
<dbReference type="EMBL" id="JBHMQV010000009">
    <property type="protein sequence ID" value="MFC0844679.1"/>
    <property type="molecule type" value="Genomic_DNA"/>
</dbReference>
<feature type="compositionally biased region" description="Low complexity" evidence="1">
    <location>
        <begin position="138"/>
        <end position="181"/>
    </location>
</feature>
<name>A0ABV6TFV8_9ACTN</name>
<proteinExistence type="predicted"/>
<accession>A0ABV6TFV8</accession>
<feature type="compositionally biased region" description="Low complexity" evidence="1">
    <location>
        <begin position="202"/>
        <end position="220"/>
    </location>
</feature>
<feature type="compositionally biased region" description="Polar residues" evidence="1">
    <location>
        <begin position="182"/>
        <end position="197"/>
    </location>
</feature>
<evidence type="ECO:0000313" key="3">
    <source>
        <dbReference type="Proteomes" id="UP001589887"/>
    </source>
</evidence>
<sequence length="401" mass="42089">MARIRTIKPEAFESEDLASVSVTAMLTFFGLLTQADDAGRFRDHPAVIAGRLWALRREHTPANVAEDLEQLAQAGLVCRYTGCDGKRWLHVVTWDRHQRINRPSDSRLPRCPAHEAAQGCGECGKTRCAAGQHGLPADAAAEPATSPSPAPEVARPATPTATATTSPVVPTTRRVTQATTAGSQVTRTTKSEVTQVTMARHAPVAATPAPAAASSTPPSSLNEESAGHGIAAEEGVLIGPAFSEASRTGSRILDPGSSRRGREAPAPDAVPEQLADEASAGEWSAKRLMSEYIRACPGGRAPKSFLGHLGKQIRLLLEEGYGPDTLRPALERLRVKGLHPSVLPSLVNEVLNAEPVPAPSSGWSVSSASGAGLWGHAPSPASTYTPYLNTTEPTGVFGVAL</sequence>
<evidence type="ECO:0000256" key="1">
    <source>
        <dbReference type="SAM" id="MobiDB-lite"/>
    </source>
</evidence>